<evidence type="ECO:0000256" key="2">
    <source>
        <dbReference type="SAM" id="MobiDB-lite"/>
    </source>
</evidence>
<feature type="compositionally biased region" description="Low complexity" evidence="2">
    <location>
        <begin position="789"/>
        <end position="802"/>
    </location>
</feature>
<feature type="compositionally biased region" description="Low complexity" evidence="2">
    <location>
        <begin position="721"/>
        <end position="731"/>
    </location>
</feature>
<sequence length="911" mass="98945">MERQRNSPHMKEKQASPEKEVNEMEASNLSEKEFREMVIRWLKRMEDKFDNMSKNQEEMKKNQEEMKNDIAAVKNSIESIKCRLEEAEDCISELEDKGHGFIRTQGHVASPGPRCARLPPDPGPSLTRIQGHMASPGPEIQLHLDPGAHGLTRTQGRMASPGPGTRLTRIQGPPSSFPRTQGRVASPGPRGVASPGPRDPGPSLTQIQGHTASPGPVFQLHPDPGARGLTRTQGRVASPGPGTQPHPDPGAHGLTWTRDLASPSNESERNLDRAGTCNLRTSTHVYRRHLMIQDTSRAPVFHQHQFSSGHPAYRSASSQRDRPPRVPPAPFPLATRRSNPSASQRLGAGLRVAYRAGRGAPISRWPEENWCWWKTDAGSHAMATLSSATGPFPQPHGSSRSAGRLGQREEQGAGTRESPPAASQSATLSPTPWPPACPIDWRQIVWLSPVYCAADFNEQDSVFQELASEDMAIRELGFSLKVFFALMLPPSKSCPGHGFREADTLIYNHLKQANCQSLTPSNTGAIAVWGVDPHVAARLLPQLGHGNICSRGKGHGQDSPSTSLPSNARVIITELGTLSPKPIWNPVSKKEEMHLNVQPKMPATLARSRSKERQDASINKRIQNMKNLKKEKMKLDKRFAKPSPVPEPGLQASTRRAAGVSRHPGPGRPRARAGRGPRRWRAEWPAGGGRELRSRGGVASRRIVATRGGAERRSHRPPRGPGSSARRGGARVLPAPCSAHLPARRGGPAAAVPMGLCLPCLGEPEPPSPDPVSKAASARRRPRRAHLFAGRAPRGLAPRAAGRPGGWTRGRAPPSPRVGALGAGTCGRAPRDLAVLPAEPGPPPPRSPHLGYVKPPEGDSLVSFADFGKTGSWWERTRTEWVSVFEQGLDKMTEMSAIDYNTNNHTIFDTK</sequence>
<comment type="caution">
    <text evidence="3">The sequence shown here is derived from an EMBL/GenBank/DDBJ whole genome shotgun (WGS) entry which is preliminary data.</text>
</comment>
<evidence type="ECO:0000256" key="1">
    <source>
        <dbReference type="SAM" id="Coils"/>
    </source>
</evidence>
<accession>A0AA40HRD8</accession>
<evidence type="ECO:0000313" key="4">
    <source>
        <dbReference type="Proteomes" id="UP001177744"/>
    </source>
</evidence>
<evidence type="ECO:0000313" key="3">
    <source>
        <dbReference type="EMBL" id="KAK1335872.1"/>
    </source>
</evidence>
<feature type="region of interest" description="Disordered" evidence="2">
    <location>
        <begin position="304"/>
        <end position="345"/>
    </location>
</feature>
<dbReference type="Proteomes" id="UP001177744">
    <property type="component" value="Unassembled WGS sequence"/>
</dbReference>
<feature type="compositionally biased region" description="Basic and acidic residues" evidence="2">
    <location>
        <begin position="628"/>
        <end position="639"/>
    </location>
</feature>
<feature type="region of interest" description="Disordered" evidence="2">
    <location>
        <begin position="148"/>
        <end position="276"/>
    </location>
</feature>
<feature type="coiled-coil region" evidence="1">
    <location>
        <begin position="42"/>
        <end position="97"/>
    </location>
</feature>
<feature type="compositionally biased region" description="Basic and acidic residues" evidence="2">
    <location>
        <begin position="1"/>
        <end position="22"/>
    </location>
</feature>
<dbReference type="AlphaFoldDB" id="A0AA40HRD8"/>
<feature type="compositionally biased region" description="Polar residues" evidence="2">
    <location>
        <begin position="421"/>
        <end position="430"/>
    </location>
</feature>
<keyword evidence="1" id="KW-0175">Coiled coil</keyword>
<keyword evidence="4" id="KW-1185">Reference proteome</keyword>
<feature type="region of interest" description="Disordered" evidence="2">
    <location>
        <begin position="1"/>
        <end position="28"/>
    </location>
</feature>
<protein>
    <submittedName>
        <fullName evidence="3">Uncharacterized protein</fullName>
    </submittedName>
</protein>
<reference evidence="3" key="1">
    <citation type="submission" date="2023-06" db="EMBL/GenBank/DDBJ databases">
        <title>Reference genome for the Northern bat (Eptesicus nilssonii), a most northern bat species.</title>
        <authorList>
            <person name="Laine V.N."/>
            <person name="Pulliainen A.T."/>
            <person name="Lilley T.M."/>
        </authorList>
    </citation>
    <scope>NUCLEOTIDE SEQUENCE</scope>
    <source>
        <strain evidence="3">BLF_Eptnil</strain>
        <tissue evidence="3">Kidney</tissue>
    </source>
</reference>
<proteinExistence type="predicted"/>
<gene>
    <name evidence="3" type="ORF">QTO34_003670</name>
</gene>
<name>A0AA40HRD8_CNENI</name>
<dbReference type="EMBL" id="JAULJE010000013">
    <property type="protein sequence ID" value="KAK1335872.1"/>
    <property type="molecule type" value="Genomic_DNA"/>
</dbReference>
<organism evidence="3 4">
    <name type="scientific">Cnephaeus nilssonii</name>
    <name type="common">Northern bat</name>
    <name type="synonym">Eptesicus nilssonii</name>
    <dbReference type="NCBI Taxonomy" id="3371016"/>
    <lineage>
        <taxon>Eukaryota</taxon>
        <taxon>Metazoa</taxon>
        <taxon>Chordata</taxon>
        <taxon>Craniata</taxon>
        <taxon>Vertebrata</taxon>
        <taxon>Euteleostomi</taxon>
        <taxon>Mammalia</taxon>
        <taxon>Eutheria</taxon>
        <taxon>Laurasiatheria</taxon>
        <taxon>Chiroptera</taxon>
        <taxon>Yangochiroptera</taxon>
        <taxon>Vespertilionidae</taxon>
        <taxon>Cnephaeus</taxon>
    </lineage>
</organism>
<feature type="compositionally biased region" description="Basic residues" evidence="2">
    <location>
        <begin position="669"/>
        <end position="679"/>
    </location>
</feature>
<feature type="region of interest" description="Disordered" evidence="2">
    <location>
        <begin position="384"/>
        <end position="431"/>
    </location>
</feature>
<feature type="region of interest" description="Disordered" evidence="2">
    <location>
        <begin position="789"/>
        <end position="817"/>
    </location>
</feature>
<feature type="region of interest" description="Disordered" evidence="2">
    <location>
        <begin position="602"/>
        <end position="731"/>
    </location>
</feature>